<dbReference type="Proteomes" id="UP000254704">
    <property type="component" value="Unassembled WGS sequence"/>
</dbReference>
<accession>A0A379ERV5</accession>
<dbReference type="SUPFAM" id="SSF51556">
    <property type="entry name" value="Metallo-dependent hydrolases"/>
    <property type="match status" value="1"/>
</dbReference>
<dbReference type="EC" id="3.1.21.-" evidence="2"/>
<organism evidence="2 3">
    <name type="scientific">Pasteurella canis</name>
    <dbReference type="NCBI Taxonomy" id="753"/>
    <lineage>
        <taxon>Bacteria</taxon>
        <taxon>Pseudomonadati</taxon>
        <taxon>Pseudomonadota</taxon>
        <taxon>Gammaproteobacteria</taxon>
        <taxon>Pasteurellales</taxon>
        <taxon>Pasteurellaceae</taxon>
        <taxon>Pasteurella</taxon>
    </lineage>
</organism>
<name>A0A379ERV5_9PAST</name>
<evidence type="ECO:0000313" key="3">
    <source>
        <dbReference type="Proteomes" id="UP000254704"/>
    </source>
</evidence>
<evidence type="ECO:0000313" key="2">
    <source>
        <dbReference type="EMBL" id="SUC05333.1"/>
    </source>
</evidence>
<dbReference type="Pfam" id="PF01026">
    <property type="entry name" value="TatD_DNase"/>
    <property type="match status" value="1"/>
</dbReference>
<dbReference type="InterPro" id="IPR032466">
    <property type="entry name" value="Metal_Hydrolase"/>
</dbReference>
<sequence length="112" mass="13118">MLKISIYSKNDRTLSSTFILWAWVTSLYIAQHSQHDLVLLEKALSEQRLNCTAVAEIGLERAIPELLTDLLWRKQCEFLEAQLYFAKRYDLPVNLHSRKAHDQLFTFLNVSH</sequence>
<dbReference type="EMBL" id="UGTV01000010">
    <property type="protein sequence ID" value="SUC05333.1"/>
    <property type="molecule type" value="Genomic_DNA"/>
</dbReference>
<proteinExistence type="predicted"/>
<gene>
    <name evidence="2" type="primary">yjjV_1</name>
    <name evidence="2" type="ORF">NCTC11621_00129</name>
</gene>
<dbReference type="AlphaFoldDB" id="A0A379ERV5"/>
<dbReference type="Gene3D" id="3.20.20.140">
    <property type="entry name" value="Metal-dependent hydrolases"/>
    <property type="match status" value="1"/>
</dbReference>
<dbReference type="GO" id="GO:0016788">
    <property type="term" value="F:hydrolase activity, acting on ester bonds"/>
    <property type="evidence" value="ECO:0007669"/>
    <property type="project" value="InterPro"/>
</dbReference>
<keyword evidence="1 2" id="KW-0378">Hydrolase</keyword>
<evidence type="ECO:0000256" key="1">
    <source>
        <dbReference type="ARBA" id="ARBA00022801"/>
    </source>
</evidence>
<dbReference type="PROSITE" id="PS01090">
    <property type="entry name" value="TATD_2"/>
    <property type="match status" value="1"/>
</dbReference>
<protein>
    <submittedName>
        <fullName evidence="2">Deoxyribonuclease TatD-like protein</fullName>
        <ecNumber evidence="2">3.1.21.-</ecNumber>
    </submittedName>
</protein>
<dbReference type="InterPro" id="IPR018228">
    <property type="entry name" value="DNase_TatD-rel_CS"/>
</dbReference>
<reference evidence="2 3" key="1">
    <citation type="submission" date="2018-06" db="EMBL/GenBank/DDBJ databases">
        <authorList>
            <consortium name="Pathogen Informatics"/>
            <person name="Doyle S."/>
        </authorList>
    </citation>
    <scope>NUCLEOTIDE SEQUENCE [LARGE SCALE GENOMIC DNA]</scope>
    <source>
        <strain evidence="2 3">NCTC11621</strain>
    </source>
</reference>
<dbReference type="InterPro" id="IPR001130">
    <property type="entry name" value="TatD-like"/>
</dbReference>